<proteinExistence type="predicted"/>
<dbReference type="Proteomes" id="UP000236333">
    <property type="component" value="Unassembled WGS sequence"/>
</dbReference>
<reference evidence="1 2" key="1">
    <citation type="journal article" date="2017" name="Mol. Biol. Evol.">
        <title>The 4-celled Tetrabaena socialis nuclear genome reveals the essential components for genetic control of cell number at the origin of multicellularity in the volvocine lineage.</title>
        <authorList>
            <person name="Featherston J."/>
            <person name="Arakaki Y."/>
            <person name="Hanschen E.R."/>
            <person name="Ferris P.J."/>
            <person name="Michod R.E."/>
            <person name="Olson B.J.S.C."/>
            <person name="Nozaki H."/>
            <person name="Durand P.M."/>
        </authorList>
    </citation>
    <scope>NUCLEOTIDE SEQUENCE [LARGE SCALE GENOMIC DNA]</scope>
    <source>
        <strain evidence="1 2">NIES-571</strain>
    </source>
</reference>
<comment type="caution">
    <text evidence="1">The sequence shown here is derived from an EMBL/GenBank/DDBJ whole genome shotgun (WGS) entry which is preliminary data.</text>
</comment>
<dbReference type="AlphaFoldDB" id="A0A2J8AIV7"/>
<protein>
    <submittedName>
        <fullName evidence="1">Uncharacterized protein</fullName>
    </submittedName>
</protein>
<evidence type="ECO:0000313" key="2">
    <source>
        <dbReference type="Proteomes" id="UP000236333"/>
    </source>
</evidence>
<accession>A0A2J8AIV7</accession>
<organism evidence="1 2">
    <name type="scientific">Tetrabaena socialis</name>
    <dbReference type="NCBI Taxonomy" id="47790"/>
    <lineage>
        <taxon>Eukaryota</taxon>
        <taxon>Viridiplantae</taxon>
        <taxon>Chlorophyta</taxon>
        <taxon>core chlorophytes</taxon>
        <taxon>Chlorophyceae</taxon>
        <taxon>CS clade</taxon>
        <taxon>Chlamydomonadales</taxon>
        <taxon>Tetrabaenaceae</taxon>
        <taxon>Tetrabaena</taxon>
    </lineage>
</organism>
<feature type="non-terminal residue" evidence="1">
    <location>
        <position position="81"/>
    </location>
</feature>
<dbReference type="EMBL" id="PGGS01000008">
    <property type="protein sequence ID" value="PNH12450.1"/>
    <property type="molecule type" value="Genomic_DNA"/>
</dbReference>
<evidence type="ECO:0000313" key="1">
    <source>
        <dbReference type="EMBL" id="PNH12450.1"/>
    </source>
</evidence>
<gene>
    <name evidence="1" type="ORF">TSOC_000605</name>
</gene>
<sequence>MGESGALGVLGVHRALLEAVRIASLNIGSSSEILCSEPLCCVSDVDAQAPPRPPRPVSSGSSSRLVPGGPCMWCGVNSTPQ</sequence>
<name>A0A2J8AIV7_9CHLO</name>
<keyword evidence="2" id="KW-1185">Reference proteome</keyword>